<dbReference type="Pfam" id="PF02627">
    <property type="entry name" value="CMD"/>
    <property type="match status" value="1"/>
</dbReference>
<reference evidence="2" key="2">
    <citation type="submission" date="2021-03" db="EMBL/GenBank/DDBJ databases">
        <authorList>
            <person name="Alouane T."/>
            <person name="Langin T."/>
            <person name="Bonhomme L."/>
        </authorList>
    </citation>
    <scope>NUCLEOTIDE SEQUENCE</scope>
    <source>
        <strain evidence="2">MDC_Fg202</strain>
    </source>
</reference>
<name>A0A2H3HM94_GIBZA</name>
<evidence type="ECO:0000313" key="4">
    <source>
        <dbReference type="Proteomes" id="UP000746612"/>
    </source>
</evidence>
<evidence type="ECO:0000259" key="1">
    <source>
        <dbReference type="Pfam" id="PF02627"/>
    </source>
</evidence>
<protein>
    <recommendedName>
        <fullName evidence="1">Carboxymuconolactone decarboxylase-like domain-containing protein</fullName>
    </recommendedName>
</protein>
<dbReference type="GO" id="GO:0051920">
    <property type="term" value="F:peroxiredoxin activity"/>
    <property type="evidence" value="ECO:0007669"/>
    <property type="project" value="InterPro"/>
</dbReference>
<evidence type="ECO:0000313" key="2">
    <source>
        <dbReference type="EMBL" id="CAG1969164.1"/>
    </source>
</evidence>
<organism evidence="2 4">
    <name type="scientific">Gibberella zeae</name>
    <name type="common">Wheat head blight fungus</name>
    <name type="synonym">Fusarium graminearum</name>
    <dbReference type="NCBI Taxonomy" id="5518"/>
    <lineage>
        <taxon>Eukaryota</taxon>
        <taxon>Fungi</taxon>
        <taxon>Dikarya</taxon>
        <taxon>Ascomycota</taxon>
        <taxon>Pezizomycotina</taxon>
        <taxon>Sordariomycetes</taxon>
        <taxon>Hypocreomycetidae</taxon>
        <taxon>Hypocreales</taxon>
        <taxon>Nectriaceae</taxon>
        <taxon>Fusarium</taxon>
    </lineage>
</organism>
<dbReference type="InterPro" id="IPR003779">
    <property type="entry name" value="CMD-like"/>
</dbReference>
<gene>
    <name evidence="3" type="ORF">FUG_LOCUS331677</name>
    <name evidence="2" type="ORF">MDCFG202_LOCUS63696</name>
</gene>
<accession>A0A2H3HM94</accession>
<reference evidence="3" key="1">
    <citation type="submission" date="2019-04" db="EMBL/GenBank/DDBJ databases">
        <authorList>
            <person name="Melise S."/>
            <person name="Noan J."/>
            <person name="Okalmin O."/>
        </authorList>
    </citation>
    <scope>NUCLEOTIDE SEQUENCE</scope>
    <source>
        <strain evidence="3">FN9</strain>
    </source>
</reference>
<dbReference type="PANTHER" id="PTHR34846">
    <property type="entry name" value="4-CARBOXYMUCONOLACTONE DECARBOXYLASE FAMILY PROTEIN (AFU_ORTHOLOGUE AFUA_6G11590)"/>
    <property type="match status" value="1"/>
</dbReference>
<dbReference type="SUPFAM" id="SSF69118">
    <property type="entry name" value="AhpD-like"/>
    <property type="match status" value="1"/>
</dbReference>
<dbReference type="AlphaFoldDB" id="A0A2H3HM94"/>
<dbReference type="EMBL" id="CAJPIJ010000078">
    <property type="protein sequence ID" value="CAG1969164.1"/>
    <property type="molecule type" value="Genomic_DNA"/>
</dbReference>
<proteinExistence type="predicted"/>
<dbReference type="Gene3D" id="1.20.1290.10">
    <property type="entry name" value="AhpD-like"/>
    <property type="match status" value="1"/>
</dbReference>
<evidence type="ECO:0000313" key="3">
    <source>
        <dbReference type="EMBL" id="VIO59096.1"/>
    </source>
</evidence>
<dbReference type="PANTHER" id="PTHR34846:SF11">
    <property type="entry name" value="4-CARBOXYMUCONOLACTONE DECARBOXYLASE FAMILY PROTEIN (AFU_ORTHOLOGUE AFUA_6G11590)"/>
    <property type="match status" value="1"/>
</dbReference>
<dbReference type="InterPro" id="IPR029032">
    <property type="entry name" value="AhpD-like"/>
</dbReference>
<sequence>MRVPYVSNPPPTNSPEEESIVAAIEARRHPRPLQPLDLALLHSPPIASGWNTFVGAIRTQTSLSDDLRELAICRIAVVNKAWYEWMHHAPLAVKGGVSSNAMKELMTDERLVLGNIPDGFTEKQWAICVVADEMTKNVHVADETFQQLKSFFNSQEVVEIVATVACYNCVSRFLVALDIGERNSTTPALPETV</sequence>
<dbReference type="Proteomes" id="UP000746612">
    <property type="component" value="Unassembled WGS sequence"/>
</dbReference>
<feature type="domain" description="Carboxymuconolactone decarboxylase-like" evidence="1">
    <location>
        <begin position="44"/>
        <end position="107"/>
    </location>
</feature>
<dbReference type="EMBL" id="CAAKMV010000137">
    <property type="protein sequence ID" value="VIO59096.1"/>
    <property type="molecule type" value="Genomic_DNA"/>
</dbReference>